<dbReference type="AlphaFoldDB" id="A0AAE1UH94"/>
<name>A0AAE1UH94_9EUCA</name>
<feature type="region of interest" description="Disordered" evidence="1">
    <location>
        <begin position="1"/>
        <end position="39"/>
    </location>
</feature>
<comment type="caution">
    <text evidence="2">The sequence shown here is derived from an EMBL/GenBank/DDBJ whole genome shotgun (WGS) entry which is preliminary data.</text>
</comment>
<keyword evidence="3" id="KW-1185">Reference proteome</keyword>
<evidence type="ECO:0000313" key="3">
    <source>
        <dbReference type="Proteomes" id="UP001292094"/>
    </source>
</evidence>
<accession>A0AAE1UH94</accession>
<organism evidence="2 3">
    <name type="scientific">Petrolisthes manimaculis</name>
    <dbReference type="NCBI Taxonomy" id="1843537"/>
    <lineage>
        <taxon>Eukaryota</taxon>
        <taxon>Metazoa</taxon>
        <taxon>Ecdysozoa</taxon>
        <taxon>Arthropoda</taxon>
        <taxon>Crustacea</taxon>
        <taxon>Multicrustacea</taxon>
        <taxon>Malacostraca</taxon>
        <taxon>Eumalacostraca</taxon>
        <taxon>Eucarida</taxon>
        <taxon>Decapoda</taxon>
        <taxon>Pleocyemata</taxon>
        <taxon>Anomura</taxon>
        <taxon>Galatheoidea</taxon>
        <taxon>Porcellanidae</taxon>
        <taxon>Petrolisthes</taxon>
    </lineage>
</organism>
<reference evidence="2" key="1">
    <citation type="submission" date="2023-11" db="EMBL/GenBank/DDBJ databases">
        <title>Genome assemblies of two species of porcelain crab, Petrolisthes cinctipes and Petrolisthes manimaculis (Anomura: Porcellanidae).</title>
        <authorList>
            <person name="Angst P."/>
        </authorList>
    </citation>
    <scope>NUCLEOTIDE SEQUENCE</scope>
    <source>
        <strain evidence="2">PB745_02</strain>
        <tissue evidence="2">Gill</tissue>
    </source>
</reference>
<proteinExistence type="predicted"/>
<protein>
    <submittedName>
        <fullName evidence="2">Uncharacterized protein</fullName>
    </submittedName>
</protein>
<dbReference type="EMBL" id="JAWZYT010000347">
    <property type="protein sequence ID" value="KAK4324603.1"/>
    <property type="molecule type" value="Genomic_DNA"/>
</dbReference>
<feature type="compositionally biased region" description="Acidic residues" evidence="1">
    <location>
        <begin position="1"/>
        <end position="12"/>
    </location>
</feature>
<feature type="compositionally biased region" description="Basic and acidic residues" evidence="1">
    <location>
        <begin position="21"/>
        <end position="30"/>
    </location>
</feature>
<evidence type="ECO:0000313" key="2">
    <source>
        <dbReference type="EMBL" id="KAK4324603.1"/>
    </source>
</evidence>
<gene>
    <name evidence="2" type="ORF">Pmani_004765</name>
</gene>
<dbReference type="Proteomes" id="UP001292094">
    <property type="component" value="Unassembled WGS sequence"/>
</dbReference>
<evidence type="ECO:0000256" key="1">
    <source>
        <dbReference type="SAM" id="MobiDB-lite"/>
    </source>
</evidence>
<sequence length="72" mass="7610">MEEEEGKEEGDGGEAGNEGGVKAERFDGKGRVGGKTASQPFTSPLQIVYFLIKGLTGGEMSSKEDGLMVKEE</sequence>